<comment type="catalytic activity">
    <reaction evidence="9">
        <text>Selective cleavage of 103-Arg-|-Ser-104 and 124-Ile-|-Ile-125 bonds in Limulus clotting factor B to form activated factor B. Cleavage of -Pro-Arg-|-Xaa- bonds in synthetic substrates.</text>
        <dbReference type="EC" id="3.4.21.84"/>
    </reaction>
</comment>
<reference evidence="14 15" key="1">
    <citation type="submission" date="2019-08" db="EMBL/GenBank/DDBJ databases">
        <authorList>
            <person name="Alioto T."/>
            <person name="Alioto T."/>
            <person name="Gomez Garrido J."/>
        </authorList>
    </citation>
    <scope>NUCLEOTIDE SEQUENCE [LARGE SCALE GENOMIC DNA]</scope>
</reference>
<protein>
    <recommendedName>
        <fullName evidence="11">CLIP domain-containing serine protease</fullName>
        <ecNumber evidence="10">3.4.21.-</ecNumber>
    </recommendedName>
</protein>
<keyword evidence="2 10" id="KW-0645">Protease</keyword>
<organism evidence="14 15">
    <name type="scientific">Cinara cedri</name>
    <dbReference type="NCBI Taxonomy" id="506608"/>
    <lineage>
        <taxon>Eukaryota</taxon>
        <taxon>Metazoa</taxon>
        <taxon>Ecdysozoa</taxon>
        <taxon>Arthropoda</taxon>
        <taxon>Hexapoda</taxon>
        <taxon>Insecta</taxon>
        <taxon>Pterygota</taxon>
        <taxon>Neoptera</taxon>
        <taxon>Paraneoptera</taxon>
        <taxon>Hemiptera</taxon>
        <taxon>Sternorrhyncha</taxon>
        <taxon>Aphidomorpha</taxon>
        <taxon>Aphidoidea</taxon>
        <taxon>Aphididae</taxon>
        <taxon>Lachninae</taxon>
        <taxon>Cinara</taxon>
    </lineage>
</organism>
<dbReference type="PROSITE" id="PS51888">
    <property type="entry name" value="CLIP"/>
    <property type="match status" value="1"/>
</dbReference>
<comment type="domain">
    <text evidence="11">The clip domain consists of 35-55 residues which are 'knitted' together usually by 3 conserved disulfide bonds forming a clip-like compact structure.</text>
</comment>
<dbReference type="SUPFAM" id="SSF50494">
    <property type="entry name" value="Trypsin-like serine proteases"/>
    <property type="match status" value="1"/>
</dbReference>
<dbReference type="PANTHER" id="PTHR24252">
    <property type="entry name" value="ACROSIN-RELATED"/>
    <property type="match status" value="1"/>
</dbReference>
<dbReference type="InterPro" id="IPR033116">
    <property type="entry name" value="TRYPSIN_SER"/>
</dbReference>
<keyword evidence="3 11" id="KW-0732">Signal</keyword>
<dbReference type="GO" id="GO:0004252">
    <property type="term" value="F:serine-type endopeptidase activity"/>
    <property type="evidence" value="ECO:0007669"/>
    <property type="project" value="UniProtKB-UniRule"/>
</dbReference>
<evidence type="ECO:0000256" key="6">
    <source>
        <dbReference type="ARBA" id="ARBA00022825"/>
    </source>
</evidence>
<keyword evidence="1" id="KW-0768">Sushi</keyword>
<dbReference type="PROSITE" id="PS00134">
    <property type="entry name" value="TRYPSIN_HIS"/>
    <property type="match status" value="1"/>
</dbReference>
<comment type="subcellular location">
    <subcellularLocation>
        <location evidence="11">Secreted</location>
    </subcellularLocation>
</comment>
<proteinExistence type="inferred from homology"/>
<evidence type="ECO:0000256" key="1">
    <source>
        <dbReference type="ARBA" id="ARBA00022659"/>
    </source>
</evidence>
<evidence type="ECO:0000256" key="7">
    <source>
        <dbReference type="ARBA" id="ARBA00023157"/>
    </source>
</evidence>
<evidence type="ECO:0000256" key="4">
    <source>
        <dbReference type="ARBA" id="ARBA00022801"/>
    </source>
</evidence>
<evidence type="ECO:0000256" key="9">
    <source>
        <dbReference type="ARBA" id="ARBA00052079"/>
    </source>
</evidence>
<evidence type="ECO:0000259" key="12">
    <source>
        <dbReference type="PROSITE" id="PS50240"/>
    </source>
</evidence>
<dbReference type="Gene3D" id="3.30.1640.30">
    <property type="match status" value="1"/>
</dbReference>
<feature type="domain" description="Clip" evidence="13">
    <location>
        <begin position="31"/>
        <end position="84"/>
    </location>
</feature>
<dbReference type="InterPro" id="IPR038565">
    <property type="entry name" value="CLIP_sf"/>
</dbReference>
<dbReference type="PROSITE" id="PS00135">
    <property type="entry name" value="TRYPSIN_SER"/>
    <property type="match status" value="1"/>
</dbReference>
<feature type="chain" id="PRO_5023964584" description="CLIP domain-containing serine protease" evidence="11">
    <location>
        <begin position="24"/>
        <end position="395"/>
    </location>
</feature>
<dbReference type="SMART" id="SM00020">
    <property type="entry name" value="Tryp_SPc"/>
    <property type="match status" value="1"/>
</dbReference>
<dbReference type="InterPro" id="IPR001254">
    <property type="entry name" value="Trypsin_dom"/>
</dbReference>
<evidence type="ECO:0000259" key="13">
    <source>
        <dbReference type="PROSITE" id="PS51888"/>
    </source>
</evidence>
<evidence type="ECO:0000256" key="2">
    <source>
        <dbReference type="ARBA" id="ARBA00022670"/>
    </source>
</evidence>
<keyword evidence="6 10" id="KW-0720">Serine protease</keyword>
<keyword evidence="11" id="KW-0964">Secreted</keyword>
<dbReference type="Pfam" id="PF12032">
    <property type="entry name" value="CLIP"/>
    <property type="match status" value="1"/>
</dbReference>
<dbReference type="InterPro" id="IPR009003">
    <property type="entry name" value="Peptidase_S1_PA"/>
</dbReference>
<comment type="similarity">
    <text evidence="8 11">Belongs to the peptidase S1 family. CLIP subfamily.</text>
</comment>
<dbReference type="EC" id="3.4.21.-" evidence="10"/>
<keyword evidence="5" id="KW-0353">Hemolymph clotting</keyword>
<dbReference type="CDD" id="cd00190">
    <property type="entry name" value="Tryp_SPc"/>
    <property type="match status" value="1"/>
</dbReference>
<feature type="domain" description="Peptidase S1" evidence="12">
    <location>
        <begin position="146"/>
        <end position="393"/>
    </location>
</feature>
<dbReference type="InterPro" id="IPR001314">
    <property type="entry name" value="Peptidase_S1A"/>
</dbReference>
<dbReference type="EMBL" id="CABPRJ010001445">
    <property type="protein sequence ID" value="VVC37367.1"/>
    <property type="molecule type" value="Genomic_DNA"/>
</dbReference>
<dbReference type="SMART" id="SM00680">
    <property type="entry name" value="CLIP"/>
    <property type="match status" value="1"/>
</dbReference>
<dbReference type="InterPro" id="IPR018114">
    <property type="entry name" value="TRYPSIN_HIS"/>
</dbReference>
<dbReference type="AlphaFoldDB" id="A0A5E4N0A4"/>
<dbReference type="InterPro" id="IPR022700">
    <property type="entry name" value="CLIP"/>
</dbReference>
<dbReference type="GO" id="GO:0042381">
    <property type="term" value="P:hemolymph coagulation"/>
    <property type="evidence" value="ECO:0007669"/>
    <property type="project" value="UniProtKB-KW"/>
</dbReference>
<evidence type="ECO:0000256" key="10">
    <source>
        <dbReference type="RuleBase" id="RU363034"/>
    </source>
</evidence>
<dbReference type="Gene3D" id="2.40.10.10">
    <property type="entry name" value="Trypsin-like serine proteases"/>
    <property type="match status" value="2"/>
</dbReference>
<accession>A0A5E4N0A4</accession>
<keyword evidence="15" id="KW-1185">Reference proteome</keyword>
<evidence type="ECO:0000256" key="11">
    <source>
        <dbReference type="RuleBase" id="RU366078"/>
    </source>
</evidence>
<dbReference type="GO" id="GO:0006508">
    <property type="term" value="P:proteolysis"/>
    <property type="evidence" value="ECO:0007669"/>
    <property type="project" value="UniProtKB-KW"/>
</dbReference>
<feature type="signal peptide" evidence="11">
    <location>
        <begin position="1"/>
        <end position="23"/>
    </location>
</feature>
<dbReference type="PRINTS" id="PR00722">
    <property type="entry name" value="CHYMOTRYPSIN"/>
</dbReference>
<name>A0A5E4N0A4_9HEMI</name>
<keyword evidence="4 10" id="KW-0378">Hydrolase</keyword>
<dbReference type="GO" id="GO:0005576">
    <property type="term" value="C:extracellular region"/>
    <property type="evidence" value="ECO:0007669"/>
    <property type="project" value="UniProtKB-SubCell"/>
</dbReference>
<gene>
    <name evidence="14" type="ORF">CINCED_3A008244</name>
</gene>
<keyword evidence="7" id="KW-1015">Disulfide bond</keyword>
<dbReference type="PANTHER" id="PTHR24252:SF7">
    <property type="entry name" value="HYALIN"/>
    <property type="match status" value="1"/>
</dbReference>
<evidence type="ECO:0000313" key="15">
    <source>
        <dbReference type="Proteomes" id="UP000325440"/>
    </source>
</evidence>
<dbReference type="OrthoDB" id="425190at2759"/>
<dbReference type="Pfam" id="PF00089">
    <property type="entry name" value="Trypsin"/>
    <property type="match status" value="1"/>
</dbReference>
<evidence type="ECO:0000313" key="14">
    <source>
        <dbReference type="EMBL" id="VVC37367.1"/>
    </source>
</evidence>
<dbReference type="FunFam" id="2.40.10.10:FF:000120">
    <property type="entry name" value="Putative serine protease"/>
    <property type="match status" value="1"/>
</dbReference>
<sequence length="395" mass="43785">MDRNVCNALSFWLVLFVLPPVRLQQPKPDNECLTPLHDIGVCINIKGCPLLLSLFENERDNESVVLFLKKSFCGHENRFPKVCCPLENDDIFIRTLVDDILDTPAVFSLSRENSTSSEYNRTASVSPVKLPSSDQCGRSNVTLSRIKGGINAELGALPWMAALGYRFLRQPNHIMWKCGGALITDRHVLTAAHCIEPTLVIVRLGDLDLNPSMNDGAEPISVAIEQITQHEHYSKNDITNNDIALLKLTNSISFSKFIQPICLPIMPEIRSKMLVNLVPFVAGWGVTSYRKCGPISTALLEVQVPILDISECKKAFSKHGVLVDDHKVICAGELGGGKDSCQGDSGSPLMWLSSNQYYLIGLVSFGFRCGEAGYPGVYTRISNYIEWIEDKLNKK</sequence>
<dbReference type="PROSITE" id="PS50240">
    <property type="entry name" value="TRYPSIN_DOM"/>
    <property type="match status" value="1"/>
</dbReference>
<dbReference type="InterPro" id="IPR043504">
    <property type="entry name" value="Peptidase_S1_PA_chymotrypsin"/>
</dbReference>
<evidence type="ECO:0000256" key="5">
    <source>
        <dbReference type="ARBA" id="ARBA00022820"/>
    </source>
</evidence>
<evidence type="ECO:0000256" key="8">
    <source>
        <dbReference type="ARBA" id="ARBA00024195"/>
    </source>
</evidence>
<dbReference type="Proteomes" id="UP000325440">
    <property type="component" value="Unassembled WGS sequence"/>
</dbReference>
<evidence type="ECO:0000256" key="3">
    <source>
        <dbReference type="ARBA" id="ARBA00022729"/>
    </source>
</evidence>